<dbReference type="Proteomes" id="UP000028702">
    <property type="component" value="Unassembled WGS sequence"/>
</dbReference>
<evidence type="ECO:0000313" key="1">
    <source>
        <dbReference type="EMBL" id="GAK45125.1"/>
    </source>
</evidence>
<evidence type="ECO:0000313" key="2">
    <source>
        <dbReference type="Proteomes" id="UP000028702"/>
    </source>
</evidence>
<reference evidence="1 2" key="1">
    <citation type="submission" date="2014-07" db="EMBL/GenBank/DDBJ databases">
        <title>Tepidicaulis marinum gen. nov., sp. nov., a novel marine bacterium denitrifying nitrate to nitrous oxide strictly under microaerobic conditions.</title>
        <authorList>
            <person name="Takeuchi M."/>
            <person name="Yamagishi T."/>
            <person name="Kamagata Y."/>
            <person name="Oshima K."/>
            <person name="Hattori M."/>
            <person name="Katayama T."/>
            <person name="Hanada S."/>
            <person name="Tamaki H."/>
            <person name="Marumo K."/>
            <person name="Maeda H."/>
            <person name="Nedachi M."/>
            <person name="Iwasaki W."/>
            <person name="Suwa Y."/>
            <person name="Sakata S."/>
        </authorList>
    </citation>
    <scope>NUCLEOTIDE SEQUENCE [LARGE SCALE GENOMIC DNA]</scope>
    <source>
        <strain evidence="1 2">MA2</strain>
    </source>
</reference>
<proteinExistence type="predicted"/>
<dbReference type="eggNOG" id="ENOG5033I79">
    <property type="taxonomic scope" value="Bacteria"/>
</dbReference>
<dbReference type="EMBL" id="BBIO01000007">
    <property type="protein sequence ID" value="GAK45125.1"/>
    <property type="molecule type" value="Genomic_DNA"/>
</dbReference>
<comment type="caution">
    <text evidence="1">The sequence shown here is derived from an EMBL/GenBank/DDBJ whole genome shotgun (WGS) entry which is preliminary data.</text>
</comment>
<protein>
    <submittedName>
        <fullName evidence="1">Conserved protein</fullName>
    </submittedName>
</protein>
<keyword evidence="2" id="KW-1185">Reference proteome</keyword>
<dbReference type="AlphaFoldDB" id="A0A081BAQ7"/>
<name>A0A081BAQ7_9HYPH</name>
<sequence length="73" mass="8012">MAGTARDIVTPHLEAAIAEAEAAKYDADVVGRLFLEKAIQLFRTVRSNEDIAAELISSAENIDPDGDYMFMRP</sequence>
<accession>A0A081BAQ7</accession>
<organism evidence="1 2">
    <name type="scientific">Tepidicaulis marinus</name>
    <dbReference type="NCBI Taxonomy" id="1333998"/>
    <lineage>
        <taxon>Bacteria</taxon>
        <taxon>Pseudomonadati</taxon>
        <taxon>Pseudomonadota</taxon>
        <taxon>Alphaproteobacteria</taxon>
        <taxon>Hyphomicrobiales</taxon>
        <taxon>Parvibaculaceae</taxon>
        <taxon>Tepidicaulis</taxon>
    </lineage>
</organism>
<gene>
    <name evidence="1" type="ORF">M2A_1624</name>
</gene>
<dbReference type="RefSeq" id="WP_045445610.1">
    <property type="nucleotide sequence ID" value="NZ_BBIO01000007.1"/>
</dbReference>